<feature type="domain" description="DUF2382" evidence="2">
    <location>
        <begin position="129"/>
        <end position="248"/>
    </location>
</feature>
<dbReference type="InterPro" id="IPR019060">
    <property type="entry name" value="DUF2382"/>
</dbReference>
<sequence length="257" mass="28994">MSTPSSIEQLTNATVYDANGDKLGAISDVFVNDASGRPDFIEVNHGLFGMNSSIVPLAGHFLDGTDLTVPFTKDRIQDAPHIDDPSALTDDDKVAFFRHYGLTNLGETTDRPARETEDRGHATERSTLIRSEERLHVDTQRYPTERVVLRKYIVEETQNIEVTVRREEVRVEREPITDSSGYISAVDRAELDDDARRQLDDGAASLVLFEERVRVEKDLVPVERVTLRKEVVRDTTTVTEDVAKERIDTDGEEHVTR</sequence>
<evidence type="ECO:0000313" key="3">
    <source>
        <dbReference type="EMBL" id="SES16150.1"/>
    </source>
</evidence>
<evidence type="ECO:0000259" key="2">
    <source>
        <dbReference type="Pfam" id="PF09557"/>
    </source>
</evidence>
<dbReference type="Proteomes" id="UP000198929">
    <property type="component" value="Unassembled WGS sequence"/>
</dbReference>
<dbReference type="Pfam" id="PF05239">
    <property type="entry name" value="PRC"/>
    <property type="match status" value="1"/>
</dbReference>
<dbReference type="PANTHER" id="PTHR38463:SF1">
    <property type="entry name" value="STRESS RESPONSE PROTEIN YSNF"/>
    <property type="match status" value="1"/>
</dbReference>
<proteinExistence type="predicted"/>
<dbReference type="Pfam" id="PF09557">
    <property type="entry name" value="DUF2382"/>
    <property type="match status" value="1"/>
</dbReference>
<dbReference type="Gene3D" id="3.90.50.10">
    <property type="entry name" value="Photosynthetic Reaction Center, subunit H, domain 2"/>
    <property type="match status" value="1"/>
</dbReference>
<evidence type="ECO:0000259" key="1">
    <source>
        <dbReference type="Pfam" id="PF05239"/>
    </source>
</evidence>
<dbReference type="GO" id="GO:0019684">
    <property type="term" value="P:photosynthesis, light reaction"/>
    <property type="evidence" value="ECO:0007669"/>
    <property type="project" value="InterPro"/>
</dbReference>
<dbReference type="SUPFAM" id="SSF50346">
    <property type="entry name" value="PRC-barrel domain"/>
    <property type="match status" value="1"/>
</dbReference>
<dbReference type="GO" id="GO:0030077">
    <property type="term" value="C:plasma membrane light-harvesting complex"/>
    <property type="evidence" value="ECO:0007669"/>
    <property type="project" value="InterPro"/>
</dbReference>
<dbReference type="AlphaFoldDB" id="A0A1H9V2U7"/>
<dbReference type="InterPro" id="IPR027275">
    <property type="entry name" value="PRC-brl_dom"/>
</dbReference>
<keyword evidence="4" id="KW-1185">Reference proteome</keyword>
<protein>
    <submittedName>
        <fullName evidence="3">Conserved domain-containing protein</fullName>
    </submittedName>
</protein>
<dbReference type="InterPro" id="IPR011033">
    <property type="entry name" value="PRC_barrel-like_sf"/>
</dbReference>
<dbReference type="InterPro" id="IPR052967">
    <property type="entry name" value="Stress_Response_Assoc"/>
</dbReference>
<dbReference type="InterPro" id="IPR014747">
    <property type="entry name" value="Bac_photo_RC_H_C"/>
</dbReference>
<name>A0A1H9V2U7_9CORY</name>
<dbReference type="RefSeq" id="WP_092259838.1">
    <property type="nucleotide sequence ID" value="NZ_CP047199.1"/>
</dbReference>
<dbReference type="PANTHER" id="PTHR38463">
    <property type="entry name" value="STRESS RESPONSE PROTEIN YSNF"/>
    <property type="match status" value="1"/>
</dbReference>
<evidence type="ECO:0000313" key="4">
    <source>
        <dbReference type="Proteomes" id="UP000198929"/>
    </source>
</evidence>
<dbReference type="STRING" id="1121357.SAMN05661109_02045"/>
<organism evidence="3 4">
    <name type="scientific">Corynebacterium cystitidis DSM 20524</name>
    <dbReference type="NCBI Taxonomy" id="1121357"/>
    <lineage>
        <taxon>Bacteria</taxon>
        <taxon>Bacillati</taxon>
        <taxon>Actinomycetota</taxon>
        <taxon>Actinomycetes</taxon>
        <taxon>Mycobacteriales</taxon>
        <taxon>Corynebacteriaceae</taxon>
        <taxon>Corynebacterium</taxon>
    </lineage>
</organism>
<accession>A0A1H9V2U7</accession>
<feature type="domain" description="PRC-barrel" evidence="1">
    <location>
        <begin position="7"/>
        <end position="72"/>
    </location>
</feature>
<reference evidence="4" key="1">
    <citation type="submission" date="2016-10" db="EMBL/GenBank/DDBJ databases">
        <authorList>
            <person name="Varghese N."/>
            <person name="Submissions S."/>
        </authorList>
    </citation>
    <scope>NUCLEOTIDE SEQUENCE [LARGE SCALE GENOMIC DNA]</scope>
    <source>
        <strain evidence="4">DSM 20524</strain>
    </source>
</reference>
<dbReference type="EMBL" id="FOGQ01000010">
    <property type="protein sequence ID" value="SES16150.1"/>
    <property type="molecule type" value="Genomic_DNA"/>
</dbReference>
<gene>
    <name evidence="3" type="ORF">SAMN05661109_02045</name>
</gene>